<sequence>MPQWECWSQARDVSHPIDTSDIPGFDGWVNINGYRGREHDGFDFMAYRSKNDKSKPVLGLPPETIVHSVLDGIVLELLHPGRTSLYSEIYIAHAFYRRGTMLVAGYGHVNPTDKLRKGDIVYSGEPIGKIMAFYEGFSPQKYHLHFGACVALGSFSQDGSFCGQIYDYENSFDPYPLFFAGQELPCAFLNCGQAEWSEFPRAPKNVL</sequence>
<accession>A0A1F4U6J6</accession>
<gene>
    <name evidence="1" type="ORF">A2438_06110</name>
</gene>
<proteinExistence type="predicted"/>
<dbReference type="AlphaFoldDB" id="A0A1F4U6J6"/>
<dbReference type="Gene3D" id="2.70.70.10">
    <property type="entry name" value="Glucose Permease (Domain IIA)"/>
    <property type="match status" value="1"/>
</dbReference>
<dbReference type="EMBL" id="MEUJ01000003">
    <property type="protein sequence ID" value="OGC40574.1"/>
    <property type="molecule type" value="Genomic_DNA"/>
</dbReference>
<protein>
    <recommendedName>
        <fullName evidence="3">Peptidase M23 domain-containing protein</fullName>
    </recommendedName>
</protein>
<organism evidence="1 2">
    <name type="scientific">candidate division WOR-1 bacterium RIFOXYC2_FULL_46_14</name>
    <dbReference type="NCBI Taxonomy" id="1802587"/>
    <lineage>
        <taxon>Bacteria</taxon>
        <taxon>Bacillati</taxon>
        <taxon>Saganbacteria</taxon>
    </lineage>
</organism>
<comment type="caution">
    <text evidence="1">The sequence shown here is derived from an EMBL/GenBank/DDBJ whole genome shotgun (WGS) entry which is preliminary data.</text>
</comment>
<name>A0A1F4U6J6_UNCSA</name>
<evidence type="ECO:0000313" key="1">
    <source>
        <dbReference type="EMBL" id="OGC40574.1"/>
    </source>
</evidence>
<reference evidence="1 2" key="1">
    <citation type="journal article" date="2016" name="Nat. Commun.">
        <title>Thousands of microbial genomes shed light on interconnected biogeochemical processes in an aquifer system.</title>
        <authorList>
            <person name="Anantharaman K."/>
            <person name="Brown C.T."/>
            <person name="Hug L.A."/>
            <person name="Sharon I."/>
            <person name="Castelle C.J."/>
            <person name="Probst A.J."/>
            <person name="Thomas B.C."/>
            <person name="Singh A."/>
            <person name="Wilkins M.J."/>
            <person name="Karaoz U."/>
            <person name="Brodie E.L."/>
            <person name="Williams K.H."/>
            <person name="Hubbard S.S."/>
            <person name="Banfield J.F."/>
        </authorList>
    </citation>
    <scope>NUCLEOTIDE SEQUENCE [LARGE SCALE GENOMIC DNA]</scope>
</reference>
<evidence type="ECO:0000313" key="2">
    <source>
        <dbReference type="Proteomes" id="UP000179242"/>
    </source>
</evidence>
<dbReference type="InterPro" id="IPR011055">
    <property type="entry name" value="Dup_hybrid_motif"/>
</dbReference>
<evidence type="ECO:0008006" key="3">
    <source>
        <dbReference type="Google" id="ProtNLM"/>
    </source>
</evidence>
<dbReference type="Proteomes" id="UP000179242">
    <property type="component" value="Unassembled WGS sequence"/>
</dbReference>